<comment type="function">
    <text evidence="5">Catalyzes the interconversion of L-alanine and D-alanine. May also act on other amino acids.</text>
</comment>
<dbReference type="InterPro" id="IPR001608">
    <property type="entry name" value="Ala_racemase_N"/>
</dbReference>
<evidence type="ECO:0000256" key="3">
    <source>
        <dbReference type="ARBA" id="ARBA00022898"/>
    </source>
</evidence>
<dbReference type="OrthoDB" id="9813814at2"/>
<dbReference type="PANTHER" id="PTHR30511:SF0">
    <property type="entry name" value="ALANINE RACEMASE, CATABOLIC-RELATED"/>
    <property type="match status" value="1"/>
</dbReference>
<dbReference type="SMART" id="SM01005">
    <property type="entry name" value="Ala_racemase_C"/>
    <property type="match status" value="1"/>
</dbReference>
<dbReference type="EC" id="5.1.1.1" evidence="5"/>
<evidence type="ECO:0000256" key="5">
    <source>
        <dbReference type="HAMAP-Rule" id="MF_01201"/>
    </source>
</evidence>
<dbReference type="HAMAP" id="MF_01201">
    <property type="entry name" value="Ala_racemase"/>
    <property type="match status" value="1"/>
</dbReference>
<dbReference type="SUPFAM" id="SSF51419">
    <property type="entry name" value="PLP-binding barrel"/>
    <property type="match status" value="1"/>
</dbReference>
<dbReference type="InterPro" id="IPR009006">
    <property type="entry name" value="Ala_racemase/Decarboxylase_C"/>
</dbReference>
<dbReference type="SUPFAM" id="SSF50621">
    <property type="entry name" value="Alanine racemase C-terminal domain-like"/>
    <property type="match status" value="1"/>
</dbReference>
<dbReference type="UniPathway" id="UPA00042">
    <property type="reaction ID" value="UER00497"/>
</dbReference>
<dbReference type="InterPro" id="IPR029066">
    <property type="entry name" value="PLP-binding_barrel"/>
</dbReference>
<feature type="modified residue" description="N6-(pyridoxal phosphate)lysine" evidence="5 6">
    <location>
        <position position="34"/>
    </location>
</feature>
<proteinExistence type="inferred from homology"/>
<evidence type="ECO:0000256" key="2">
    <source>
        <dbReference type="ARBA" id="ARBA00001933"/>
    </source>
</evidence>
<dbReference type="Gene3D" id="2.40.37.10">
    <property type="entry name" value="Lyase, Ornithine Decarboxylase, Chain A, domain 1"/>
    <property type="match status" value="1"/>
</dbReference>
<dbReference type="GO" id="GO:0005829">
    <property type="term" value="C:cytosol"/>
    <property type="evidence" value="ECO:0007669"/>
    <property type="project" value="TreeGrafter"/>
</dbReference>
<comment type="pathway">
    <text evidence="5">Amino-acid biosynthesis; D-alanine biosynthesis; D-alanine from L-alanine: step 1/1.</text>
</comment>
<protein>
    <recommendedName>
        <fullName evidence="5">Alanine racemase</fullName>
        <ecNumber evidence="5">5.1.1.1</ecNumber>
    </recommendedName>
</protein>
<evidence type="ECO:0000256" key="7">
    <source>
        <dbReference type="PIRSR" id="PIRSR600821-52"/>
    </source>
</evidence>
<feature type="binding site" evidence="5 7">
    <location>
        <position position="303"/>
    </location>
    <ligand>
        <name>substrate</name>
    </ligand>
</feature>
<dbReference type="FunFam" id="3.20.20.10:FF:000002">
    <property type="entry name" value="Alanine racemase"/>
    <property type="match status" value="1"/>
</dbReference>
<dbReference type="PANTHER" id="PTHR30511">
    <property type="entry name" value="ALANINE RACEMASE"/>
    <property type="match status" value="1"/>
</dbReference>
<dbReference type="STRING" id="657387.BH688_09535"/>
<dbReference type="GO" id="GO:0030170">
    <property type="term" value="F:pyridoxal phosphate binding"/>
    <property type="evidence" value="ECO:0007669"/>
    <property type="project" value="UniProtKB-UniRule"/>
</dbReference>
<gene>
    <name evidence="8" type="primary">alr</name>
    <name evidence="8" type="ORF">FY550_12135</name>
</gene>
<dbReference type="GO" id="GO:0030632">
    <property type="term" value="P:D-alanine biosynthetic process"/>
    <property type="evidence" value="ECO:0007669"/>
    <property type="project" value="UniProtKB-UniRule"/>
</dbReference>
<dbReference type="RefSeq" id="WP_070978778.1">
    <property type="nucleotide sequence ID" value="NZ_CP043420.1"/>
</dbReference>
<dbReference type="EMBL" id="CP043420">
    <property type="protein sequence ID" value="QEL11813.1"/>
    <property type="molecule type" value="Genomic_DNA"/>
</dbReference>
<comment type="catalytic activity">
    <reaction evidence="1 5">
        <text>L-alanine = D-alanine</text>
        <dbReference type="Rhea" id="RHEA:20249"/>
        <dbReference type="ChEBI" id="CHEBI:57416"/>
        <dbReference type="ChEBI" id="CHEBI:57972"/>
        <dbReference type="EC" id="5.1.1.1"/>
    </reaction>
</comment>
<feature type="active site" description="Proton acceptor; specific for D-alanine" evidence="5">
    <location>
        <position position="34"/>
    </location>
</feature>
<dbReference type="GO" id="GO:0008784">
    <property type="term" value="F:alanine racemase activity"/>
    <property type="evidence" value="ECO:0007669"/>
    <property type="project" value="UniProtKB-UniRule"/>
</dbReference>
<organism evidence="8 9">
    <name type="scientific">Kushneria phosphatilytica</name>
    <dbReference type="NCBI Taxonomy" id="657387"/>
    <lineage>
        <taxon>Bacteria</taxon>
        <taxon>Pseudomonadati</taxon>
        <taxon>Pseudomonadota</taxon>
        <taxon>Gammaproteobacteria</taxon>
        <taxon>Oceanospirillales</taxon>
        <taxon>Halomonadaceae</taxon>
        <taxon>Kushneria</taxon>
    </lineage>
</organism>
<dbReference type="Gene3D" id="3.20.20.10">
    <property type="entry name" value="Alanine racemase"/>
    <property type="match status" value="1"/>
</dbReference>
<dbReference type="PROSITE" id="PS00395">
    <property type="entry name" value="ALANINE_RACEMASE"/>
    <property type="match status" value="1"/>
</dbReference>
<dbReference type="InterPro" id="IPR020622">
    <property type="entry name" value="Ala_racemase_pyridoxalP-BS"/>
</dbReference>
<dbReference type="InterPro" id="IPR011079">
    <property type="entry name" value="Ala_racemase_C"/>
</dbReference>
<keyword evidence="4 5" id="KW-0413">Isomerase</keyword>
<evidence type="ECO:0000313" key="8">
    <source>
        <dbReference type="EMBL" id="QEL11813.1"/>
    </source>
</evidence>
<dbReference type="Proteomes" id="UP000322553">
    <property type="component" value="Chromosome"/>
</dbReference>
<evidence type="ECO:0000256" key="4">
    <source>
        <dbReference type="ARBA" id="ARBA00023235"/>
    </source>
</evidence>
<feature type="active site" description="Proton acceptor; specific for L-alanine" evidence="5">
    <location>
        <position position="255"/>
    </location>
</feature>
<dbReference type="AlphaFoldDB" id="A0A1S1NVP1"/>
<dbReference type="PRINTS" id="PR00992">
    <property type="entry name" value="ALARACEMASE"/>
</dbReference>
<reference evidence="8 9" key="1">
    <citation type="submission" date="2019-08" db="EMBL/GenBank/DDBJ databases">
        <title>Complete genome sequence of Kushneria sp. YCWA18, a halophilic phosphate-solubilizing bacterium isolated from Daqiao saltern in China.</title>
        <authorList>
            <person name="Du G.-X."/>
            <person name="Qu L.-Y."/>
        </authorList>
    </citation>
    <scope>NUCLEOTIDE SEQUENCE [LARGE SCALE GENOMIC DNA]</scope>
    <source>
        <strain evidence="8 9">YCWA18</strain>
    </source>
</reference>
<evidence type="ECO:0000256" key="6">
    <source>
        <dbReference type="PIRSR" id="PIRSR600821-50"/>
    </source>
</evidence>
<dbReference type="InterPro" id="IPR000821">
    <property type="entry name" value="Ala_racemase"/>
</dbReference>
<keyword evidence="3 5" id="KW-0663">Pyridoxal phosphate</keyword>
<dbReference type="Pfam" id="PF01168">
    <property type="entry name" value="Ala_racemase_N"/>
    <property type="match status" value="1"/>
</dbReference>
<comment type="similarity">
    <text evidence="5">Belongs to the alanine racemase family.</text>
</comment>
<dbReference type="NCBIfam" id="TIGR00492">
    <property type="entry name" value="alr"/>
    <property type="match status" value="1"/>
</dbReference>
<comment type="cofactor">
    <cofactor evidence="2 5 6">
        <name>pyridoxal 5'-phosphate</name>
        <dbReference type="ChEBI" id="CHEBI:597326"/>
    </cofactor>
</comment>
<dbReference type="KEGG" id="kuy:FY550_12135"/>
<evidence type="ECO:0000313" key="9">
    <source>
        <dbReference type="Proteomes" id="UP000322553"/>
    </source>
</evidence>
<keyword evidence="9" id="KW-1185">Reference proteome</keyword>
<dbReference type="CDD" id="cd06827">
    <property type="entry name" value="PLPDE_III_AR_proteobact"/>
    <property type="match status" value="1"/>
</dbReference>
<evidence type="ECO:0000256" key="1">
    <source>
        <dbReference type="ARBA" id="ARBA00000316"/>
    </source>
</evidence>
<feature type="binding site" evidence="5 7">
    <location>
        <position position="130"/>
    </location>
    <ligand>
        <name>substrate</name>
    </ligand>
</feature>
<dbReference type="Pfam" id="PF00842">
    <property type="entry name" value="Ala_racemase_C"/>
    <property type="match status" value="1"/>
</dbReference>
<sequence length="366" mass="39393">MRPLHALIDTQALRHNYRLACQAAPHSRALAVLKANAYGHGALECARALSDLAPAFGVASIEEAQALREGGIEQPIVLLEGFFEADELEWIAAQGVTCVIHSEWQLEALASAQVTQPIAVWLKCDSGMHRLGFVPDEVPDVWKRLGDMTAVGERVLMTHFATADQQESALFGHQLATVERLRQALGQPPVCWANSPATLSHPAAHGDWVRPGIMLYGADPLPRANDLSTELQPVMTLESRLIAVRELGAGEPIGYGSRYVTEQPVRVGVVACGYGDGYDRHAIDGTPVLVEGARTCVVGRVSMDMLIVDITELPEADVGARVTLWGRGPNGAILPVNEVAACCDTISYTLLTGVTARVPRRMLSST</sequence>
<name>A0A1S1NVP1_9GAMM</name>
<accession>A0A1S1NVP1</accession>